<dbReference type="EMBL" id="CADEAL010001112">
    <property type="protein sequence ID" value="CAB1429089.1"/>
    <property type="molecule type" value="Genomic_DNA"/>
</dbReference>
<comment type="caution">
    <text evidence="2">The sequence shown here is derived from an EMBL/GenBank/DDBJ whole genome shotgun (WGS) entry which is preliminary data.</text>
</comment>
<dbReference type="AlphaFoldDB" id="A0A9N7UF21"/>
<evidence type="ECO:0000256" key="1">
    <source>
        <dbReference type="SAM" id="MobiDB-lite"/>
    </source>
</evidence>
<evidence type="ECO:0000313" key="3">
    <source>
        <dbReference type="Proteomes" id="UP001153269"/>
    </source>
</evidence>
<reference evidence="2" key="1">
    <citation type="submission" date="2020-03" db="EMBL/GenBank/DDBJ databases">
        <authorList>
            <person name="Weist P."/>
        </authorList>
    </citation>
    <scope>NUCLEOTIDE SEQUENCE</scope>
</reference>
<protein>
    <submittedName>
        <fullName evidence="2">Uncharacterized protein</fullName>
    </submittedName>
</protein>
<evidence type="ECO:0000313" key="2">
    <source>
        <dbReference type="EMBL" id="CAB1429089.1"/>
    </source>
</evidence>
<feature type="region of interest" description="Disordered" evidence="1">
    <location>
        <begin position="53"/>
        <end position="103"/>
    </location>
</feature>
<dbReference type="Proteomes" id="UP001153269">
    <property type="component" value="Unassembled WGS sequence"/>
</dbReference>
<proteinExistence type="predicted"/>
<name>A0A9N7UF21_PLEPL</name>
<keyword evidence="3" id="KW-1185">Reference proteome</keyword>
<gene>
    <name evidence="2" type="ORF">PLEPLA_LOCUS17064</name>
</gene>
<sequence>MVRASCFVASWQWAHTETLPDSHSHVNAGTQTHMHTHLDPLLSGLPAGSSWGHSLTFPKDTSLHPFTAPPPQPPRHRSGGHAPASQSKLPTTADWPGENAACC</sequence>
<accession>A0A9N7UF21</accession>
<organism evidence="2 3">
    <name type="scientific">Pleuronectes platessa</name>
    <name type="common">European plaice</name>
    <dbReference type="NCBI Taxonomy" id="8262"/>
    <lineage>
        <taxon>Eukaryota</taxon>
        <taxon>Metazoa</taxon>
        <taxon>Chordata</taxon>
        <taxon>Craniata</taxon>
        <taxon>Vertebrata</taxon>
        <taxon>Euteleostomi</taxon>
        <taxon>Actinopterygii</taxon>
        <taxon>Neopterygii</taxon>
        <taxon>Teleostei</taxon>
        <taxon>Neoteleostei</taxon>
        <taxon>Acanthomorphata</taxon>
        <taxon>Carangaria</taxon>
        <taxon>Pleuronectiformes</taxon>
        <taxon>Pleuronectoidei</taxon>
        <taxon>Pleuronectidae</taxon>
        <taxon>Pleuronectes</taxon>
    </lineage>
</organism>